<keyword evidence="6" id="KW-1185">Reference proteome</keyword>
<keyword evidence="3" id="KW-0281">Fimbrium</keyword>
<evidence type="ECO:0000313" key="6">
    <source>
        <dbReference type="Proteomes" id="UP000245790"/>
    </source>
</evidence>
<reference evidence="5 6" key="1">
    <citation type="submission" date="2018-05" db="EMBL/GenBank/DDBJ databases">
        <title>Genomic Encyclopedia of Type Strains, Phase IV (KMG-IV): sequencing the most valuable type-strain genomes for metagenomic binning, comparative biology and taxonomic classification.</title>
        <authorList>
            <person name="Goeker M."/>
        </authorList>
    </citation>
    <scope>NUCLEOTIDE SEQUENCE [LARGE SCALE GENOMIC DNA]</scope>
    <source>
        <strain evidence="5 6">DSM 25350</strain>
    </source>
</reference>
<dbReference type="InterPro" id="IPR012902">
    <property type="entry name" value="N_methyl_site"/>
</dbReference>
<dbReference type="EMBL" id="QGGU01000001">
    <property type="protein sequence ID" value="PWK54401.1"/>
    <property type="molecule type" value="Genomic_DNA"/>
</dbReference>
<dbReference type="Pfam" id="PF07963">
    <property type="entry name" value="N_methyl"/>
    <property type="match status" value="1"/>
</dbReference>
<dbReference type="Proteomes" id="UP000245790">
    <property type="component" value="Unassembled WGS sequence"/>
</dbReference>
<dbReference type="GO" id="GO:0009289">
    <property type="term" value="C:pilus"/>
    <property type="evidence" value="ECO:0007669"/>
    <property type="project" value="InterPro"/>
</dbReference>
<dbReference type="InterPro" id="IPR045584">
    <property type="entry name" value="Pilin-like"/>
</dbReference>
<dbReference type="Gene3D" id="3.30.700.10">
    <property type="entry name" value="Glycoprotein, Type 4 Pilin"/>
    <property type="match status" value="1"/>
</dbReference>
<proteinExistence type="inferred from homology"/>
<keyword evidence="2" id="KW-0488">Methylation</keyword>
<comment type="caution">
    <text evidence="5">The sequence shown here is derived from an EMBL/GenBank/DDBJ whole genome shotgun (WGS) entry which is preliminary data.</text>
</comment>
<name>A0A316G0G7_9GAMM</name>
<evidence type="ECO:0000256" key="3">
    <source>
        <dbReference type="RuleBase" id="RU000389"/>
    </source>
</evidence>
<dbReference type="PROSITE" id="PS00409">
    <property type="entry name" value="PROKAR_NTER_METHYL"/>
    <property type="match status" value="1"/>
</dbReference>
<dbReference type="GO" id="GO:0007155">
    <property type="term" value="P:cell adhesion"/>
    <property type="evidence" value="ECO:0007669"/>
    <property type="project" value="InterPro"/>
</dbReference>
<dbReference type="Pfam" id="PF00114">
    <property type="entry name" value="Pilin"/>
    <property type="match status" value="1"/>
</dbReference>
<comment type="similarity">
    <text evidence="1 3">Belongs to the N-Me-Phe pilin family.</text>
</comment>
<dbReference type="AlphaFoldDB" id="A0A316G0G7"/>
<sequence length="137" mass="13915">MQKSNAGFTLIELMIVVAIIGILAAIALPAYKDYTVRAKVSELLIAASNSKTAVSEFAQAEGTLIGSGVGLTIGTSQYVTDASLSDDGVITIQGTAAALGADSTVEIVLSPTLKASGQVGWACTSSSDAKYLPATCR</sequence>
<organism evidence="5 6">
    <name type="scientific">Pleionea mediterranea</name>
    <dbReference type="NCBI Taxonomy" id="523701"/>
    <lineage>
        <taxon>Bacteria</taxon>
        <taxon>Pseudomonadati</taxon>
        <taxon>Pseudomonadota</taxon>
        <taxon>Gammaproteobacteria</taxon>
        <taxon>Oceanospirillales</taxon>
        <taxon>Pleioneaceae</taxon>
        <taxon>Pleionea</taxon>
    </lineage>
</organism>
<dbReference type="OrthoDB" id="5918848at2"/>
<gene>
    <name evidence="5" type="ORF">C8D97_101249</name>
</gene>
<dbReference type="PANTHER" id="PTHR30093">
    <property type="entry name" value="GENERAL SECRETION PATHWAY PROTEIN G"/>
    <property type="match status" value="1"/>
</dbReference>
<feature type="transmembrane region" description="Helical" evidence="4">
    <location>
        <begin position="6"/>
        <end position="31"/>
    </location>
</feature>
<evidence type="ECO:0000313" key="5">
    <source>
        <dbReference type="EMBL" id="PWK54401.1"/>
    </source>
</evidence>
<accession>A0A316G0G7</accession>
<protein>
    <submittedName>
        <fullName evidence="5">Type IV pilus assembly protein PilA</fullName>
    </submittedName>
</protein>
<keyword evidence="4" id="KW-1133">Transmembrane helix</keyword>
<evidence type="ECO:0000256" key="2">
    <source>
        <dbReference type="ARBA" id="ARBA00022481"/>
    </source>
</evidence>
<evidence type="ECO:0000256" key="1">
    <source>
        <dbReference type="ARBA" id="ARBA00005233"/>
    </source>
</evidence>
<dbReference type="SUPFAM" id="SSF54523">
    <property type="entry name" value="Pili subunits"/>
    <property type="match status" value="1"/>
</dbReference>
<keyword evidence="4" id="KW-0472">Membrane</keyword>
<dbReference type="NCBIfam" id="TIGR02532">
    <property type="entry name" value="IV_pilin_GFxxxE"/>
    <property type="match status" value="1"/>
</dbReference>
<dbReference type="InterPro" id="IPR001082">
    <property type="entry name" value="Pilin"/>
</dbReference>
<dbReference type="RefSeq" id="WP_109761519.1">
    <property type="nucleotide sequence ID" value="NZ_QGGU01000001.1"/>
</dbReference>
<evidence type="ECO:0000256" key="4">
    <source>
        <dbReference type="SAM" id="Phobius"/>
    </source>
</evidence>
<keyword evidence="4" id="KW-0812">Transmembrane</keyword>
<dbReference type="PANTHER" id="PTHR30093:SF34">
    <property type="entry name" value="PREPILIN PEPTIDASE-DEPENDENT PROTEIN D"/>
    <property type="match status" value="1"/>
</dbReference>